<evidence type="ECO:0000256" key="1">
    <source>
        <dbReference type="SAM" id="Phobius"/>
    </source>
</evidence>
<dbReference type="Proteomes" id="UP000621516">
    <property type="component" value="Unassembled WGS sequence"/>
</dbReference>
<comment type="caution">
    <text evidence="2">The sequence shown here is derived from an EMBL/GenBank/DDBJ whole genome shotgun (WGS) entry which is preliminary data.</text>
</comment>
<keyword evidence="1" id="KW-0472">Membrane</keyword>
<protein>
    <recommendedName>
        <fullName evidence="4">Anti-sigma factor</fullName>
    </recommendedName>
</protein>
<reference evidence="2 3" key="1">
    <citation type="journal article" date="2018" name="J. Microbiol.">
        <title>Aestuariibaculum marinum sp. nov., a marine bacterium isolated from seawater in South Korea.</title>
        <authorList>
            <person name="Choi J."/>
            <person name="Lee D."/>
            <person name="Jang J.H."/>
            <person name="Cha S."/>
            <person name="Seo T."/>
        </authorList>
    </citation>
    <scope>NUCLEOTIDE SEQUENCE [LARGE SCALE GENOMIC DNA]</scope>
    <source>
        <strain evidence="2 3">IP7</strain>
    </source>
</reference>
<keyword evidence="1" id="KW-1133">Transmembrane helix</keyword>
<evidence type="ECO:0008006" key="4">
    <source>
        <dbReference type="Google" id="ProtNLM"/>
    </source>
</evidence>
<dbReference type="EMBL" id="JACVXD010000001">
    <property type="protein sequence ID" value="MBD0823048.1"/>
    <property type="molecule type" value="Genomic_DNA"/>
</dbReference>
<keyword evidence="3" id="KW-1185">Reference proteome</keyword>
<sequence>MARDIRDLFREEEVVKASMPENHEARFLEKLDQAMPVSKPKYNWFGIAASVIVLLGFSFLTLKFYNSNEIQVENTPGTMVNSTTTEVKTLGDVSPGLKKVEDYYLASINLELAKIKYTPDTKELFDGYVKQLEELDKEYQRLSEELTNSGPSELTVNALIDNLKFRLNLLYRLRAQLQELNLSNEFDNQNQSI</sequence>
<keyword evidence="1" id="KW-0812">Transmembrane</keyword>
<organism evidence="2 3">
    <name type="scientific">Aestuariibaculum marinum</name>
    <dbReference type="NCBI Taxonomy" id="2683592"/>
    <lineage>
        <taxon>Bacteria</taxon>
        <taxon>Pseudomonadati</taxon>
        <taxon>Bacteroidota</taxon>
        <taxon>Flavobacteriia</taxon>
        <taxon>Flavobacteriales</taxon>
        <taxon>Flavobacteriaceae</taxon>
    </lineage>
</organism>
<evidence type="ECO:0000313" key="2">
    <source>
        <dbReference type="EMBL" id="MBD0823048.1"/>
    </source>
</evidence>
<dbReference type="AlphaFoldDB" id="A0A8J6UA90"/>
<feature type="transmembrane region" description="Helical" evidence="1">
    <location>
        <begin position="42"/>
        <end position="62"/>
    </location>
</feature>
<name>A0A8J6UA90_9FLAO</name>
<accession>A0A8J6UA90</accession>
<gene>
    <name evidence="2" type="ORF">ICJ85_03350</name>
</gene>
<evidence type="ECO:0000313" key="3">
    <source>
        <dbReference type="Proteomes" id="UP000621516"/>
    </source>
</evidence>
<proteinExistence type="predicted"/>
<dbReference type="RefSeq" id="WP_188222347.1">
    <property type="nucleotide sequence ID" value="NZ_JACVXD010000001.1"/>
</dbReference>